<proteinExistence type="predicted"/>
<dbReference type="EMBL" id="BARU01040414">
    <property type="protein sequence ID" value="GAH77644.1"/>
    <property type="molecule type" value="Genomic_DNA"/>
</dbReference>
<reference evidence="1" key="1">
    <citation type="journal article" date="2014" name="Front. Microbiol.">
        <title>High frequency of phylogenetically diverse reductive dehalogenase-homologous genes in deep subseafloor sedimentary metagenomes.</title>
        <authorList>
            <person name="Kawai M."/>
            <person name="Futagami T."/>
            <person name="Toyoda A."/>
            <person name="Takaki Y."/>
            <person name="Nishi S."/>
            <person name="Hori S."/>
            <person name="Arai W."/>
            <person name="Tsubouchi T."/>
            <person name="Morono Y."/>
            <person name="Uchiyama I."/>
            <person name="Ito T."/>
            <person name="Fujiyama A."/>
            <person name="Inagaki F."/>
            <person name="Takami H."/>
        </authorList>
    </citation>
    <scope>NUCLEOTIDE SEQUENCE</scope>
    <source>
        <strain evidence="1">Expedition CK06-06</strain>
    </source>
</reference>
<evidence type="ECO:0000313" key="1">
    <source>
        <dbReference type="EMBL" id="GAH77644.1"/>
    </source>
</evidence>
<protein>
    <recommendedName>
        <fullName evidence="2">SbsA Ig-like domain-containing protein</fullName>
    </recommendedName>
</protein>
<name>X1JH44_9ZZZZ</name>
<comment type="caution">
    <text evidence="1">The sequence shown here is derived from an EMBL/GenBank/DDBJ whole genome shotgun (WGS) entry which is preliminary data.</text>
</comment>
<organism evidence="1">
    <name type="scientific">marine sediment metagenome</name>
    <dbReference type="NCBI Taxonomy" id="412755"/>
    <lineage>
        <taxon>unclassified sequences</taxon>
        <taxon>metagenomes</taxon>
        <taxon>ecological metagenomes</taxon>
    </lineage>
</organism>
<gene>
    <name evidence="1" type="ORF">S03H2_62481</name>
</gene>
<accession>X1JH44</accession>
<sequence>MIIIIIVIVISGVVLVILVQEPILPDDENDVDVYITIIQPSNSTNITEIDGYIIRWNASSSITEVKIELYYNSDFVETIINSTSNDGKSIWIMHDESDYYLCGANYTIRISNYYNSSIYATSDCFEICIDYGGCG</sequence>
<dbReference type="AlphaFoldDB" id="X1JH44"/>
<evidence type="ECO:0008006" key="2">
    <source>
        <dbReference type="Google" id="ProtNLM"/>
    </source>
</evidence>